<name>A0A8K0CNX9_IGNLU</name>
<keyword evidence="3" id="KW-1185">Reference proteome</keyword>
<organism evidence="2 3">
    <name type="scientific">Ignelater luminosus</name>
    <name type="common">Cucubano</name>
    <name type="synonym">Pyrophorus luminosus</name>
    <dbReference type="NCBI Taxonomy" id="2038154"/>
    <lineage>
        <taxon>Eukaryota</taxon>
        <taxon>Metazoa</taxon>
        <taxon>Ecdysozoa</taxon>
        <taxon>Arthropoda</taxon>
        <taxon>Hexapoda</taxon>
        <taxon>Insecta</taxon>
        <taxon>Pterygota</taxon>
        <taxon>Neoptera</taxon>
        <taxon>Endopterygota</taxon>
        <taxon>Coleoptera</taxon>
        <taxon>Polyphaga</taxon>
        <taxon>Elateriformia</taxon>
        <taxon>Elateroidea</taxon>
        <taxon>Elateridae</taxon>
        <taxon>Agrypninae</taxon>
        <taxon>Pyrophorini</taxon>
        <taxon>Ignelater</taxon>
    </lineage>
</organism>
<reference evidence="2" key="1">
    <citation type="submission" date="2019-08" db="EMBL/GenBank/DDBJ databases">
        <title>The genome of the North American firefly Photinus pyralis.</title>
        <authorList>
            <consortium name="Photinus pyralis genome working group"/>
            <person name="Fallon T.R."/>
            <person name="Sander Lower S.E."/>
            <person name="Weng J.-K."/>
        </authorList>
    </citation>
    <scope>NUCLEOTIDE SEQUENCE</scope>
    <source>
        <strain evidence="2">TRF0915ILg1</strain>
        <tissue evidence="2">Whole body</tissue>
    </source>
</reference>
<sequence length="70" mass="8084">KKIALQSNPYDEQTSCHNFNITTNEIRVVCGSMLNSGYHRLPSKKIYWKTKPDCHRLLVANAMRIDLTGY</sequence>
<comment type="caution">
    <text evidence="2">The sequence shown here is derived from an EMBL/GenBank/DDBJ whole genome shotgun (WGS) entry which is preliminary data.</text>
</comment>
<feature type="domain" description="PiggyBac transposable element-derived protein" evidence="1">
    <location>
        <begin position="2"/>
        <end position="64"/>
    </location>
</feature>
<feature type="non-terminal residue" evidence="2">
    <location>
        <position position="1"/>
    </location>
</feature>
<evidence type="ECO:0000259" key="1">
    <source>
        <dbReference type="Pfam" id="PF13843"/>
    </source>
</evidence>
<dbReference type="EMBL" id="VTPC01060782">
    <property type="protein sequence ID" value="KAF2889909.1"/>
    <property type="molecule type" value="Genomic_DNA"/>
</dbReference>
<dbReference type="AlphaFoldDB" id="A0A8K0CNX9"/>
<dbReference type="Pfam" id="PF13843">
    <property type="entry name" value="DDE_Tnp_1_7"/>
    <property type="match status" value="1"/>
</dbReference>
<gene>
    <name evidence="2" type="ORF">ILUMI_16264</name>
</gene>
<accession>A0A8K0CNX9</accession>
<protein>
    <recommendedName>
        <fullName evidence="1">PiggyBac transposable element-derived protein domain-containing protein</fullName>
    </recommendedName>
</protein>
<evidence type="ECO:0000313" key="2">
    <source>
        <dbReference type="EMBL" id="KAF2889909.1"/>
    </source>
</evidence>
<evidence type="ECO:0000313" key="3">
    <source>
        <dbReference type="Proteomes" id="UP000801492"/>
    </source>
</evidence>
<proteinExistence type="predicted"/>
<dbReference type="OrthoDB" id="6768841at2759"/>
<dbReference type="Proteomes" id="UP000801492">
    <property type="component" value="Unassembled WGS sequence"/>
</dbReference>
<dbReference type="InterPro" id="IPR029526">
    <property type="entry name" value="PGBD"/>
</dbReference>